<evidence type="ECO:0000313" key="1">
    <source>
        <dbReference type="EMBL" id="VBB05555.1"/>
    </source>
</evidence>
<accession>A0A498R329</accession>
<dbReference type="RefSeq" id="WP_126720570.1">
    <property type="nucleotide sequence ID" value="NZ_UPPP01000057.1"/>
</dbReference>
<name>A0A498R329_9FIRM</name>
<dbReference type="EMBL" id="UPPP01000057">
    <property type="protein sequence ID" value="VBB05555.1"/>
    <property type="molecule type" value="Genomic_DNA"/>
</dbReference>
<proteinExistence type="predicted"/>
<sequence length="86" mass="9212">MSDGNKTVDGVDLSKLTADQLISLSEEEWNEFYSVVKAAIAAKKAEAQAKVKAKIKEAVTVVNTYILPVVKYVAGAAILLKVFGVI</sequence>
<dbReference type="Proteomes" id="UP000277811">
    <property type="component" value="Unassembled WGS sequence"/>
</dbReference>
<keyword evidence="2" id="KW-1185">Reference proteome</keyword>
<evidence type="ECO:0000313" key="2">
    <source>
        <dbReference type="Proteomes" id="UP000277811"/>
    </source>
</evidence>
<protein>
    <submittedName>
        <fullName evidence="1">Uncharacterized protein</fullName>
    </submittedName>
</protein>
<dbReference type="AlphaFoldDB" id="A0A498R329"/>
<gene>
    <name evidence="1" type="ORF">LUCI_0765</name>
</gene>
<reference evidence="1 2" key="1">
    <citation type="submission" date="2018-06" db="EMBL/GenBank/DDBJ databases">
        <authorList>
            <person name="Strepis N."/>
        </authorList>
    </citation>
    <scope>NUCLEOTIDE SEQUENCE [LARGE SCALE GENOMIC DNA]</scope>
    <source>
        <strain evidence="1">LUCI</strain>
    </source>
</reference>
<organism evidence="1 2">
    <name type="scientific">Lucifera butyrica</name>
    <dbReference type="NCBI Taxonomy" id="1351585"/>
    <lineage>
        <taxon>Bacteria</taxon>
        <taxon>Bacillati</taxon>
        <taxon>Bacillota</taxon>
        <taxon>Negativicutes</taxon>
        <taxon>Veillonellales</taxon>
        <taxon>Veillonellaceae</taxon>
        <taxon>Lucifera</taxon>
    </lineage>
</organism>